<dbReference type="InterPro" id="IPR050946">
    <property type="entry name" value="AP-1_TF_bZIP"/>
</dbReference>
<organism evidence="8 9">
    <name type="scientific">Pelobates cultripes</name>
    <name type="common">Western spadefoot toad</name>
    <dbReference type="NCBI Taxonomy" id="61616"/>
    <lineage>
        <taxon>Eukaryota</taxon>
        <taxon>Metazoa</taxon>
        <taxon>Chordata</taxon>
        <taxon>Craniata</taxon>
        <taxon>Vertebrata</taxon>
        <taxon>Euteleostomi</taxon>
        <taxon>Amphibia</taxon>
        <taxon>Batrachia</taxon>
        <taxon>Anura</taxon>
        <taxon>Pelobatoidea</taxon>
        <taxon>Pelobatidae</taxon>
        <taxon>Pelobates</taxon>
    </lineage>
</organism>
<dbReference type="InterPro" id="IPR004827">
    <property type="entry name" value="bZIP"/>
</dbReference>
<dbReference type="GO" id="GO:0051726">
    <property type="term" value="P:regulation of cell cycle"/>
    <property type="evidence" value="ECO:0007669"/>
    <property type="project" value="TreeGrafter"/>
</dbReference>
<keyword evidence="4" id="KW-0804">Transcription</keyword>
<evidence type="ECO:0000313" key="9">
    <source>
        <dbReference type="Proteomes" id="UP001295444"/>
    </source>
</evidence>
<keyword evidence="5" id="KW-0175">Coiled coil</keyword>
<dbReference type="InterPro" id="IPR008917">
    <property type="entry name" value="TF_DNA-bd_sf"/>
</dbReference>
<keyword evidence="2" id="KW-0805">Transcription regulation</keyword>
<feature type="coiled-coil region" evidence="5">
    <location>
        <begin position="393"/>
        <end position="440"/>
    </location>
</feature>
<dbReference type="PANTHER" id="PTHR11462">
    <property type="entry name" value="JUN TRANSCRIPTION FACTOR-RELATED"/>
    <property type="match status" value="1"/>
</dbReference>
<dbReference type="Pfam" id="PF00170">
    <property type="entry name" value="bZIP_1"/>
    <property type="match status" value="1"/>
</dbReference>
<feature type="region of interest" description="Disordered" evidence="6">
    <location>
        <begin position="203"/>
        <end position="232"/>
    </location>
</feature>
<evidence type="ECO:0000313" key="8">
    <source>
        <dbReference type="EMBL" id="CAH2293513.1"/>
    </source>
</evidence>
<comment type="similarity">
    <text evidence="1">Belongs to the bZIP family. Jun subfamily.</text>
</comment>
<sequence>MMTSTTTDHVKMEPPFYHEETLNLQDFSQIAAYSAGSPEGTPGALRTSVGEPVVRYPPDTKLMSVNIILQSTGLKKKNIAAASVPLPVLPAGFSEVITRGGDTLKLLQVGNGGPTITDPTGAAREVSVGNTHTSAVPAVVDAGVVVTGGSVSSGGAGSSGGSSSSSDLSLLPNASSTAALNLLKLSPPELEHLLIQAASPGLSAASSSSSAPSPAPLPQPQGTPVPPVPGGPHPFLYRNQQMITQEQEGFADGFVKALADLHKQNQLLGAPLSPTALAAGSPTSYPAHSLLPAGEVPVYTNLSSFNPASSQHSPPLQQATQAPYTAAGSSAGTVLLHFPGLPRLHTVRGPLDEPQTVPDVSQGGAQGGGTTAGSSAGDSGSQPSLSPIDLETQERIKAERKRLRNRIAASKCRKRKLERIARLEEKVKVLKSQNSDLASTASLLREQVSQLKHKVLSHVTNGCQITVAKSSPVGGKAGDSSSC</sequence>
<dbReference type="InterPro" id="IPR046347">
    <property type="entry name" value="bZIP_sf"/>
</dbReference>
<dbReference type="Pfam" id="PF03957">
    <property type="entry name" value="Jun"/>
    <property type="match status" value="1"/>
</dbReference>
<dbReference type="SUPFAM" id="SSF57959">
    <property type="entry name" value="Leucine zipper domain"/>
    <property type="match status" value="1"/>
</dbReference>
<evidence type="ECO:0000256" key="4">
    <source>
        <dbReference type="ARBA" id="ARBA00023163"/>
    </source>
</evidence>
<evidence type="ECO:0000256" key="1">
    <source>
        <dbReference type="ARBA" id="ARBA00006882"/>
    </source>
</evidence>
<reference evidence="8" key="1">
    <citation type="submission" date="2022-03" db="EMBL/GenBank/DDBJ databases">
        <authorList>
            <person name="Alioto T."/>
            <person name="Alioto T."/>
            <person name="Gomez Garrido J."/>
        </authorList>
    </citation>
    <scope>NUCLEOTIDE SEQUENCE</scope>
</reference>
<dbReference type="GO" id="GO:0000978">
    <property type="term" value="F:RNA polymerase II cis-regulatory region sequence-specific DNA binding"/>
    <property type="evidence" value="ECO:0007669"/>
    <property type="project" value="TreeGrafter"/>
</dbReference>
<feature type="compositionally biased region" description="Low complexity" evidence="6">
    <location>
        <begin position="203"/>
        <end position="212"/>
    </location>
</feature>
<evidence type="ECO:0000256" key="3">
    <source>
        <dbReference type="ARBA" id="ARBA00023125"/>
    </source>
</evidence>
<feature type="region of interest" description="Disordered" evidence="6">
    <location>
        <begin position="305"/>
        <end position="325"/>
    </location>
</feature>
<evidence type="ECO:0000256" key="6">
    <source>
        <dbReference type="SAM" id="MobiDB-lite"/>
    </source>
</evidence>
<keyword evidence="3" id="KW-0238">DNA-binding</keyword>
<proteinExistence type="inferred from homology"/>
<dbReference type="Proteomes" id="UP001295444">
    <property type="component" value="Chromosome 05"/>
</dbReference>
<keyword evidence="9" id="KW-1185">Reference proteome</keyword>
<dbReference type="AlphaFoldDB" id="A0AAD1W644"/>
<dbReference type="PANTHER" id="PTHR11462:SF51">
    <property type="entry name" value="JUNE PROTO-ONCOGENE, AP-1 TRANSCRIPTION FACTOR SUBUNIT"/>
    <property type="match status" value="1"/>
</dbReference>
<dbReference type="PRINTS" id="PR00043">
    <property type="entry name" value="LEUZIPPRJUN"/>
</dbReference>
<dbReference type="SUPFAM" id="SSF47454">
    <property type="entry name" value="A DNA-binding domain in eukaryotic transcription factors"/>
    <property type="match status" value="1"/>
</dbReference>
<dbReference type="InterPro" id="IPR005643">
    <property type="entry name" value="JNK"/>
</dbReference>
<feature type="compositionally biased region" description="Pro residues" evidence="6">
    <location>
        <begin position="213"/>
        <end position="232"/>
    </location>
</feature>
<dbReference type="Gene3D" id="1.20.5.170">
    <property type="match status" value="1"/>
</dbReference>
<dbReference type="GO" id="GO:0005667">
    <property type="term" value="C:transcription regulator complex"/>
    <property type="evidence" value="ECO:0007669"/>
    <property type="project" value="TreeGrafter"/>
</dbReference>
<feature type="region of interest" description="Disordered" evidence="6">
    <location>
        <begin position="345"/>
        <end position="390"/>
    </location>
</feature>
<dbReference type="SMART" id="SM00338">
    <property type="entry name" value="BRLZ"/>
    <property type="match status" value="1"/>
</dbReference>
<accession>A0AAD1W644</accession>
<dbReference type="InterPro" id="IPR002112">
    <property type="entry name" value="Leuzip_Jun"/>
</dbReference>
<dbReference type="PROSITE" id="PS50217">
    <property type="entry name" value="BZIP"/>
    <property type="match status" value="1"/>
</dbReference>
<evidence type="ECO:0000256" key="2">
    <source>
        <dbReference type="ARBA" id="ARBA00023015"/>
    </source>
</evidence>
<dbReference type="FunFam" id="1.20.5.170:FF:000012">
    <property type="entry name" value="Putative transcription factor AP-1"/>
    <property type="match status" value="1"/>
</dbReference>
<dbReference type="PROSITE" id="PS00036">
    <property type="entry name" value="BZIP_BASIC"/>
    <property type="match status" value="1"/>
</dbReference>
<dbReference type="GO" id="GO:0042127">
    <property type="term" value="P:regulation of cell population proliferation"/>
    <property type="evidence" value="ECO:0007669"/>
    <property type="project" value="TreeGrafter"/>
</dbReference>
<evidence type="ECO:0000259" key="7">
    <source>
        <dbReference type="PROSITE" id="PS50217"/>
    </source>
</evidence>
<dbReference type="GO" id="GO:0000981">
    <property type="term" value="F:DNA-binding transcription factor activity, RNA polymerase II-specific"/>
    <property type="evidence" value="ECO:0007669"/>
    <property type="project" value="TreeGrafter"/>
</dbReference>
<gene>
    <name evidence="8" type="ORF">PECUL_23A049833</name>
</gene>
<protein>
    <submittedName>
        <fullName evidence="8">Transcription factor AP-1-like</fullName>
    </submittedName>
</protein>
<dbReference type="CDD" id="cd14696">
    <property type="entry name" value="bZIP_Jun"/>
    <property type="match status" value="1"/>
</dbReference>
<evidence type="ECO:0000256" key="5">
    <source>
        <dbReference type="SAM" id="Coils"/>
    </source>
</evidence>
<feature type="domain" description="BZIP" evidence="7">
    <location>
        <begin position="395"/>
        <end position="458"/>
    </location>
</feature>
<feature type="compositionally biased region" description="Low complexity" evidence="6">
    <location>
        <begin position="372"/>
        <end position="382"/>
    </location>
</feature>
<dbReference type="EMBL" id="OW240916">
    <property type="protein sequence ID" value="CAH2293513.1"/>
    <property type="molecule type" value="Genomic_DNA"/>
</dbReference>
<name>A0AAD1W644_PELCU</name>